<evidence type="ECO:0000313" key="2">
    <source>
        <dbReference type="Proteomes" id="UP001281761"/>
    </source>
</evidence>
<gene>
    <name evidence="1" type="ORF">BLNAU_4406</name>
</gene>
<keyword evidence="2" id="KW-1185">Reference proteome</keyword>
<accession>A0ABQ9Y9R2</accession>
<proteinExistence type="predicted"/>
<dbReference type="EMBL" id="JARBJD010000022">
    <property type="protein sequence ID" value="KAK2960508.1"/>
    <property type="molecule type" value="Genomic_DNA"/>
</dbReference>
<evidence type="ECO:0000313" key="1">
    <source>
        <dbReference type="EMBL" id="KAK2960508.1"/>
    </source>
</evidence>
<organism evidence="1 2">
    <name type="scientific">Blattamonas nauphoetae</name>
    <dbReference type="NCBI Taxonomy" id="2049346"/>
    <lineage>
        <taxon>Eukaryota</taxon>
        <taxon>Metamonada</taxon>
        <taxon>Preaxostyla</taxon>
        <taxon>Oxymonadida</taxon>
        <taxon>Blattamonas</taxon>
    </lineage>
</organism>
<dbReference type="Proteomes" id="UP001281761">
    <property type="component" value="Unassembled WGS sequence"/>
</dbReference>
<name>A0ABQ9Y9R2_9EUKA</name>
<protein>
    <submittedName>
        <fullName evidence="1">Uncharacterized protein</fullName>
    </submittedName>
</protein>
<reference evidence="1 2" key="1">
    <citation type="journal article" date="2022" name="bioRxiv">
        <title>Genomics of Preaxostyla Flagellates Illuminates Evolutionary Transitions and the Path Towards Mitochondrial Loss.</title>
        <authorList>
            <person name="Novak L.V.F."/>
            <person name="Treitli S.C."/>
            <person name="Pyrih J."/>
            <person name="Halakuc P."/>
            <person name="Pipaliya S.V."/>
            <person name="Vacek V."/>
            <person name="Brzon O."/>
            <person name="Soukal P."/>
            <person name="Eme L."/>
            <person name="Dacks J.B."/>
            <person name="Karnkowska A."/>
            <person name="Elias M."/>
            <person name="Hampl V."/>
        </authorList>
    </citation>
    <scope>NUCLEOTIDE SEQUENCE [LARGE SCALE GENOMIC DNA]</scope>
    <source>
        <strain evidence="1">NAU3</strain>
        <tissue evidence="1">Gut</tissue>
    </source>
</reference>
<sequence length="153" mass="16989">MSPHCHDQLDTTIREITVRDVAHAVVNTSSALASFSSTLLSVPTPFHIASHRHSFLPHLVAPCVTHNLQVFPSRYHLTIIAALKVRRMETTFRMARKGRLAVRQGCVIFSCCISSRLVAIPFFFTLAHQTLIADLTSPDNVSVWMVLIGEVGQ</sequence>
<comment type="caution">
    <text evidence="1">The sequence shown here is derived from an EMBL/GenBank/DDBJ whole genome shotgun (WGS) entry which is preliminary data.</text>
</comment>